<protein>
    <submittedName>
        <fullName evidence="8">Bone morphogenetic protein 6</fullName>
    </submittedName>
</protein>
<evidence type="ECO:0000256" key="1">
    <source>
        <dbReference type="ARBA" id="ARBA00004613"/>
    </source>
</evidence>
<dbReference type="Gene3D" id="2.10.90.10">
    <property type="entry name" value="Cystine-knot cytokines"/>
    <property type="match status" value="1"/>
</dbReference>
<comment type="similarity">
    <text evidence="2 6">Belongs to the TGF-beta family.</text>
</comment>
<evidence type="ECO:0000259" key="7">
    <source>
        <dbReference type="PROSITE" id="PS51362"/>
    </source>
</evidence>
<sequence length="119" mass="13868">MSLHKGRRSKCKGNNNKKCCRHELTVMFKDLEGFDFIVYPKSFDAGYCKGRCPPRYNPAHHHALLQSLLWKEDRKRVPKPCCAPSKLDELQIVYYDENNTTRLSMSQWKSIKVLECACS</sequence>
<dbReference type="GO" id="GO:0005615">
    <property type="term" value="C:extracellular space"/>
    <property type="evidence" value="ECO:0007669"/>
    <property type="project" value="TreeGrafter"/>
</dbReference>
<dbReference type="FunFam" id="2.10.90.10:FF:000058">
    <property type="entry name" value="Maverick"/>
    <property type="match status" value="1"/>
</dbReference>
<dbReference type="PANTHER" id="PTHR11848">
    <property type="entry name" value="TGF-BETA FAMILY"/>
    <property type="match status" value="1"/>
</dbReference>
<dbReference type="InterPro" id="IPR001839">
    <property type="entry name" value="TGF-b_C"/>
</dbReference>
<dbReference type="Proteomes" id="UP000000311">
    <property type="component" value="Unassembled WGS sequence"/>
</dbReference>
<evidence type="ECO:0000256" key="5">
    <source>
        <dbReference type="ARBA" id="ARBA00023157"/>
    </source>
</evidence>
<evidence type="ECO:0000313" key="8">
    <source>
        <dbReference type="EMBL" id="EFN64142.1"/>
    </source>
</evidence>
<dbReference type="SUPFAM" id="SSF57501">
    <property type="entry name" value="Cystine-knot cytokines"/>
    <property type="match status" value="1"/>
</dbReference>
<dbReference type="SMART" id="SM00204">
    <property type="entry name" value="TGFB"/>
    <property type="match status" value="1"/>
</dbReference>
<dbReference type="InterPro" id="IPR017948">
    <property type="entry name" value="TGFb_CS"/>
</dbReference>
<keyword evidence="9" id="KW-1185">Reference proteome</keyword>
<dbReference type="GO" id="GO:0005125">
    <property type="term" value="F:cytokine activity"/>
    <property type="evidence" value="ECO:0007669"/>
    <property type="project" value="TreeGrafter"/>
</dbReference>
<dbReference type="OMA" id="CRKEDMW"/>
<evidence type="ECO:0000256" key="3">
    <source>
        <dbReference type="ARBA" id="ARBA00022525"/>
    </source>
</evidence>
<dbReference type="STRING" id="104421.E2AQZ6"/>
<evidence type="ECO:0000256" key="4">
    <source>
        <dbReference type="ARBA" id="ARBA00023030"/>
    </source>
</evidence>
<evidence type="ECO:0000256" key="6">
    <source>
        <dbReference type="RuleBase" id="RU000354"/>
    </source>
</evidence>
<keyword evidence="5" id="KW-1015">Disulfide bond</keyword>
<keyword evidence="3" id="KW-0964">Secreted</keyword>
<comment type="subcellular location">
    <subcellularLocation>
        <location evidence="1">Secreted</location>
    </subcellularLocation>
</comment>
<proteinExistence type="inferred from homology"/>
<feature type="domain" description="TGF-beta family profile" evidence="7">
    <location>
        <begin position="5"/>
        <end position="119"/>
    </location>
</feature>
<dbReference type="Pfam" id="PF00019">
    <property type="entry name" value="TGF_beta"/>
    <property type="match status" value="1"/>
</dbReference>
<dbReference type="EMBL" id="GL441846">
    <property type="protein sequence ID" value="EFN64142.1"/>
    <property type="molecule type" value="Genomic_DNA"/>
</dbReference>
<gene>
    <name evidence="8" type="ORF">EAG_08243</name>
</gene>
<name>E2AQZ6_CAMFO</name>
<dbReference type="PROSITE" id="PS00250">
    <property type="entry name" value="TGF_BETA_1"/>
    <property type="match status" value="1"/>
</dbReference>
<dbReference type="AlphaFoldDB" id="E2AQZ6"/>
<dbReference type="InterPro" id="IPR015615">
    <property type="entry name" value="TGF-beta-rel"/>
</dbReference>
<keyword evidence="4 6" id="KW-0339">Growth factor</keyword>
<evidence type="ECO:0000313" key="9">
    <source>
        <dbReference type="Proteomes" id="UP000000311"/>
    </source>
</evidence>
<dbReference type="InterPro" id="IPR029034">
    <property type="entry name" value="Cystine-knot_cytokine"/>
</dbReference>
<reference evidence="8 9" key="1">
    <citation type="journal article" date="2010" name="Science">
        <title>Genomic comparison of the ants Camponotus floridanus and Harpegnathos saltator.</title>
        <authorList>
            <person name="Bonasio R."/>
            <person name="Zhang G."/>
            <person name="Ye C."/>
            <person name="Mutti N.S."/>
            <person name="Fang X."/>
            <person name="Qin N."/>
            <person name="Donahue G."/>
            <person name="Yang P."/>
            <person name="Li Q."/>
            <person name="Li C."/>
            <person name="Zhang P."/>
            <person name="Huang Z."/>
            <person name="Berger S.L."/>
            <person name="Reinberg D."/>
            <person name="Wang J."/>
            <person name="Liebig J."/>
        </authorList>
    </citation>
    <scope>NUCLEOTIDE SEQUENCE [LARGE SCALE GENOMIC DNA]</scope>
    <source>
        <strain evidence="9">C129</strain>
    </source>
</reference>
<organism evidence="9">
    <name type="scientific">Camponotus floridanus</name>
    <name type="common">Florida carpenter ant</name>
    <dbReference type="NCBI Taxonomy" id="104421"/>
    <lineage>
        <taxon>Eukaryota</taxon>
        <taxon>Metazoa</taxon>
        <taxon>Ecdysozoa</taxon>
        <taxon>Arthropoda</taxon>
        <taxon>Hexapoda</taxon>
        <taxon>Insecta</taxon>
        <taxon>Pterygota</taxon>
        <taxon>Neoptera</taxon>
        <taxon>Endopterygota</taxon>
        <taxon>Hymenoptera</taxon>
        <taxon>Apocrita</taxon>
        <taxon>Aculeata</taxon>
        <taxon>Formicoidea</taxon>
        <taxon>Formicidae</taxon>
        <taxon>Formicinae</taxon>
        <taxon>Camponotus</taxon>
    </lineage>
</organism>
<evidence type="ECO:0000256" key="2">
    <source>
        <dbReference type="ARBA" id="ARBA00006656"/>
    </source>
</evidence>
<dbReference type="PANTHER" id="PTHR11848:SF119">
    <property type="entry name" value="TGF-BETA FAMILY PROFILE DOMAIN-CONTAINING PROTEIN"/>
    <property type="match status" value="1"/>
</dbReference>
<accession>E2AQZ6</accession>
<dbReference type="OrthoDB" id="5949851at2759"/>
<dbReference type="InParanoid" id="E2AQZ6"/>
<dbReference type="PROSITE" id="PS51362">
    <property type="entry name" value="TGF_BETA_2"/>
    <property type="match status" value="1"/>
</dbReference>
<dbReference type="GO" id="GO:0008083">
    <property type="term" value="F:growth factor activity"/>
    <property type="evidence" value="ECO:0007669"/>
    <property type="project" value="UniProtKB-KW"/>
</dbReference>